<accession>A0A9P4H3H5</accession>
<dbReference type="AlphaFoldDB" id="A0A9P4H3H5"/>
<sequence length="264" mass="30180">MDTKFLHGIPVLCIDEALLWMARDPSGPRRRKIMMVGKHTEPFPTWTWAGWQNYCDYMTEFGHCSIWPEVEWFIITIAGDIIPLIPPKAWRTTRPFDSFCPSNHKDVRPTGTLSVPSLRTPATLAQISPRDLEMCSLGCWSSIAPFQLHGNTVEPDEDYELSQYVNLIISDSKFISVGSIRMDPTWLEAVEGQTKFEFMLMLRASQFDSVPKLDETAFPVDEWCFINVMLVELRNNVVARLGIGVIYENAWVAANPISTFMKLR</sequence>
<reference evidence="1" key="1">
    <citation type="journal article" date="2020" name="Stud. Mycol.">
        <title>101 Dothideomycetes genomes: a test case for predicting lifestyles and emergence of pathogens.</title>
        <authorList>
            <person name="Haridas S."/>
            <person name="Albert R."/>
            <person name="Binder M."/>
            <person name="Bloem J."/>
            <person name="Labutti K."/>
            <person name="Salamov A."/>
            <person name="Andreopoulos B."/>
            <person name="Baker S."/>
            <person name="Barry K."/>
            <person name="Bills G."/>
            <person name="Bluhm B."/>
            <person name="Cannon C."/>
            <person name="Castanera R."/>
            <person name="Culley D."/>
            <person name="Daum C."/>
            <person name="Ezra D."/>
            <person name="Gonzalez J."/>
            <person name="Henrissat B."/>
            <person name="Kuo A."/>
            <person name="Liang C."/>
            <person name="Lipzen A."/>
            <person name="Lutzoni F."/>
            <person name="Magnuson J."/>
            <person name="Mondo S."/>
            <person name="Nolan M."/>
            <person name="Ohm R."/>
            <person name="Pangilinan J."/>
            <person name="Park H.-J."/>
            <person name="Ramirez L."/>
            <person name="Alfaro M."/>
            <person name="Sun H."/>
            <person name="Tritt A."/>
            <person name="Yoshinaga Y."/>
            <person name="Zwiers L.-H."/>
            <person name="Turgeon B."/>
            <person name="Goodwin S."/>
            <person name="Spatafora J."/>
            <person name="Crous P."/>
            <person name="Grigoriev I."/>
        </authorList>
    </citation>
    <scope>NUCLEOTIDE SEQUENCE</scope>
    <source>
        <strain evidence="1">CBS 110217</strain>
    </source>
</reference>
<proteinExistence type="predicted"/>
<gene>
    <name evidence="1" type="ORF">EK21DRAFT_115571</name>
</gene>
<protein>
    <submittedName>
        <fullName evidence="1">Uncharacterized protein</fullName>
    </submittedName>
</protein>
<evidence type="ECO:0000313" key="2">
    <source>
        <dbReference type="Proteomes" id="UP000799777"/>
    </source>
</evidence>
<keyword evidence="2" id="KW-1185">Reference proteome</keyword>
<name>A0A9P4H3H5_9PLEO</name>
<organism evidence="1 2">
    <name type="scientific">Setomelanomma holmii</name>
    <dbReference type="NCBI Taxonomy" id="210430"/>
    <lineage>
        <taxon>Eukaryota</taxon>
        <taxon>Fungi</taxon>
        <taxon>Dikarya</taxon>
        <taxon>Ascomycota</taxon>
        <taxon>Pezizomycotina</taxon>
        <taxon>Dothideomycetes</taxon>
        <taxon>Pleosporomycetidae</taxon>
        <taxon>Pleosporales</taxon>
        <taxon>Pleosporineae</taxon>
        <taxon>Phaeosphaeriaceae</taxon>
        <taxon>Setomelanomma</taxon>
    </lineage>
</organism>
<evidence type="ECO:0000313" key="1">
    <source>
        <dbReference type="EMBL" id="KAF2026734.1"/>
    </source>
</evidence>
<dbReference type="OrthoDB" id="5428863at2759"/>
<comment type="caution">
    <text evidence="1">The sequence shown here is derived from an EMBL/GenBank/DDBJ whole genome shotgun (WGS) entry which is preliminary data.</text>
</comment>
<dbReference type="EMBL" id="ML978238">
    <property type="protein sequence ID" value="KAF2026734.1"/>
    <property type="molecule type" value="Genomic_DNA"/>
</dbReference>
<dbReference type="Proteomes" id="UP000799777">
    <property type="component" value="Unassembled WGS sequence"/>
</dbReference>